<protein>
    <submittedName>
        <fullName evidence="3">Uncharacterized protein</fullName>
    </submittedName>
</protein>
<dbReference type="AlphaFoldDB" id="A0A929MRP0"/>
<evidence type="ECO:0000256" key="2">
    <source>
        <dbReference type="SAM" id="SignalP"/>
    </source>
</evidence>
<keyword evidence="2" id="KW-0732">Signal</keyword>
<reference evidence="3" key="1">
    <citation type="submission" date="2020-04" db="EMBL/GenBank/DDBJ databases">
        <title>Deep metagenomics examines the oral microbiome during advanced dental caries in children, revealing novel taxa and co-occurrences with host molecules.</title>
        <authorList>
            <person name="Baker J.L."/>
            <person name="Morton J.T."/>
            <person name="Dinis M."/>
            <person name="Alvarez R."/>
            <person name="Tran N.C."/>
            <person name="Knight R."/>
            <person name="Edlund A."/>
        </authorList>
    </citation>
    <scope>NUCLEOTIDE SEQUENCE</scope>
    <source>
        <strain evidence="3">JCVI_23_bin.16</strain>
    </source>
</reference>
<gene>
    <name evidence="3" type="ORF">HXK00_08215</name>
</gene>
<proteinExistence type="predicted"/>
<organism evidence="3 4">
    <name type="scientific">Abiotrophia defectiva</name>
    <name type="common">Streptococcus defectivus</name>
    <dbReference type="NCBI Taxonomy" id="46125"/>
    <lineage>
        <taxon>Bacteria</taxon>
        <taxon>Bacillati</taxon>
        <taxon>Bacillota</taxon>
        <taxon>Bacilli</taxon>
        <taxon>Lactobacillales</taxon>
        <taxon>Aerococcaceae</taxon>
        <taxon>Abiotrophia</taxon>
    </lineage>
</organism>
<sequence length="400" mass="44632">MKQKLAIILALLALGTSQPLAAIQASESSEISTSAVNNSQDESPSKEKGSRQNPIPVGEVYDYVKKSREGAESHLSFTILESWRGAQAEKQLQQLAPSYQATYKSLDDDQELLLLHLKLAYKSGDENHEEHTNAGIIDPFFDLSGSGIPNEFVADLPDDLAFDMLSLYPGNEHDGYLVAIVPKDTPLIFSYFKNGLTDRVFFQVEKGQDTTIPTKEVQAESPEQAQWGTKEKPVPFTETKPINYVIPYEVSDGGYGILAISHRITVLNAWRGDQANQKAMDLLSPDDYQHMADDMKSDQEFLVLHMESSLAPTLEDKLFESSPSKSYLSLVDSQGQDHVFKGFYQFKKARDQYELRYMLGGGSVKGYVILPAPKGENLLLKVKNEFANKEIYFEIGSKNP</sequence>
<dbReference type="Proteomes" id="UP000757900">
    <property type="component" value="Unassembled WGS sequence"/>
</dbReference>
<accession>A0A929MRP0</accession>
<dbReference type="EMBL" id="JABZFV010000302">
    <property type="protein sequence ID" value="MBF0935603.1"/>
    <property type="molecule type" value="Genomic_DNA"/>
</dbReference>
<feature type="signal peptide" evidence="2">
    <location>
        <begin position="1"/>
        <end position="21"/>
    </location>
</feature>
<name>A0A929MRP0_ABIDE</name>
<evidence type="ECO:0000256" key="1">
    <source>
        <dbReference type="SAM" id="MobiDB-lite"/>
    </source>
</evidence>
<evidence type="ECO:0000313" key="3">
    <source>
        <dbReference type="EMBL" id="MBF0935603.1"/>
    </source>
</evidence>
<comment type="caution">
    <text evidence="3">The sequence shown here is derived from an EMBL/GenBank/DDBJ whole genome shotgun (WGS) entry which is preliminary data.</text>
</comment>
<feature type="region of interest" description="Disordered" evidence="1">
    <location>
        <begin position="27"/>
        <end position="54"/>
    </location>
</feature>
<feature type="chain" id="PRO_5038475562" evidence="2">
    <location>
        <begin position="22"/>
        <end position="400"/>
    </location>
</feature>
<evidence type="ECO:0000313" key="4">
    <source>
        <dbReference type="Proteomes" id="UP000757900"/>
    </source>
</evidence>